<dbReference type="OrthoDB" id="10036721at2759"/>
<dbReference type="InterPro" id="IPR016007">
    <property type="entry name" value="Alpha_rhamnosid"/>
</dbReference>
<accession>A0A6A6EJI7</accession>
<dbReference type="EMBL" id="ML994618">
    <property type="protein sequence ID" value="KAF2190898.1"/>
    <property type="molecule type" value="Genomic_DNA"/>
</dbReference>
<sequence length="166" mass="18320">MEVDGPKRPIQFRRGFNVASNATSARLYITALSLYEAEINGQRVRDHVLAPSYQVYNYRHVYGTYDVTELVTSGENATGVTVGGGWYPGRFGFRKAGAQSVRKHARLLSLLIITNADGSKETIKSDTTWHANIGPIITSKLHDGEVYNATLEINGRHLQDSTTVHG</sequence>
<dbReference type="Gene3D" id="2.60.120.260">
    <property type="entry name" value="Galactose-binding domain-like"/>
    <property type="match status" value="1"/>
</dbReference>
<dbReference type="PANTHER" id="PTHR33307:SF6">
    <property type="entry name" value="ALPHA-RHAMNOSIDASE (EUROFUNG)-RELATED"/>
    <property type="match status" value="1"/>
</dbReference>
<dbReference type="Pfam" id="PF08531">
    <property type="entry name" value="Bac_rhamnosid_N"/>
    <property type="match status" value="1"/>
</dbReference>
<name>A0A6A6EJI7_9PEZI</name>
<dbReference type="InterPro" id="IPR013737">
    <property type="entry name" value="Bac_rhamnosid_N"/>
</dbReference>
<evidence type="ECO:0000313" key="3">
    <source>
        <dbReference type="Proteomes" id="UP000800200"/>
    </source>
</evidence>
<gene>
    <name evidence="2" type="ORF">K469DRAFT_395186</name>
</gene>
<dbReference type="Proteomes" id="UP000800200">
    <property type="component" value="Unassembled WGS sequence"/>
</dbReference>
<evidence type="ECO:0000313" key="2">
    <source>
        <dbReference type="EMBL" id="KAF2190898.1"/>
    </source>
</evidence>
<proteinExistence type="predicted"/>
<feature type="domain" description="Bacterial alpha-L-rhamnosidase N-terminal" evidence="1">
    <location>
        <begin position="22"/>
        <end position="155"/>
    </location>
</feature>
<evidence type="ECO:0000259" key="1">
    <source>
        <dbReference type="Pfam" id="PF08531"/>
    </source>
</evidence>
<dbReference type="AlphaFoldDB" id="A0A6A6EJI7"/>
<keyword evidence="3" id="KW-1185">Reference proteome</keyword>
<dbReference type="PANTHER" id="PTHR33307">
    <property type="entry name" value="ALPHA-RHAMNOSIDASE (EUROFUNG)"/>
    <property type="match status" value="1"/>
</dbReference>
<protein>
    <submittedName>
        <fullName evidence="2">Bacterial alpha-L-rhamnosidase N-terminal</fullName>
    </submittedName>
</protein>
<organism evidence="2 3">
    <name type="scientific">Zopfia rhizophila CBS 207.26</name>
    <dbReference type="NCBI Taxonomy" id="1314779"/>
    <lineage>
        <taxon>Eukaryota</taxon>
        <taxon>Fungi</taxon>
        <taxon>Dikarya</taxon>
        <taxon>Ascomycota</taxon>
        <taxon>Pezizomycotina</taxon>
        <taxon>Dothideomycetes</taxon>
        <taxon>Dothideomycetes incertae sedis</taxon>
        <taxon>Zopfiaceae</taxon>
        <taxon>Zopfia</taxon>
    </lineage>
</organism>
<reference evidence="2" key="1">
    <citation type="journal article" date="2020" name="Stud. Mycol.">
        <title>101 Dothideomycetes genomes: a test case for predicting lifestyles and emergence of pathogens.</title>
        <authorList>
            <person name="Haridas S."/>
            <person name="Albert R."/>
            <person name="Binder M."/>
            <person name="Bloem J."/>
            <person name="Labutti K."/>
            <person name="Salamov A."/>
            <person name="Andreopoulos B."/>
            <person name="Baker S."/>
            <person name="Barry K."/>
            <person name="Bills G."/>
            <person name="Bluhm B."/>
            <person name="Cannon C."/>
            <person name="Castanera R."/>
            <person name="Culley D."/>
            <person name="Daum C."/>
            <person name="Ezra D."/>
            <person name="Gonzalez J."/>
            <person name="Henrissat B."/>
            <person name="Kuo A."/>
            <person name="Liang C."/>
            <person name="Lipzen A."/>
            <person name="Lutzoni F."/>
            <person name="Magnuson J."/>
            <person name="Mondo S."/>
            <person name="Nolan M."/>
            <person name="Ohm R."/>
            <person name="Pangilinan J."/>
            <person name="Park H.-J."/>
            <person name="Ramirez L."/>
            <person name="Alfaro M."/>
            <person name="Sun H."/>
            <person name="Tritt A."/>
            <person name="Yoshinaga Y."/>
            <person name="Zwiers L.-H."/>
            <person name="Turgeon B."/>
            <person name="Goodwin S."/>
            <person name="Spatafora J."/>
            <person name="Crous P."/>
            <person name="Grigoriev I."/>
        </authorList>
    </citation>
    <scope>NUCLEOTIDE SEQUENCE</scope>
    <source>
        <strain evidence="2">CBS 207.26</strain>
    </source>
</reference>